<dbReference type="InterPro" id="IPR032508">
    <property type="entry name" value="FecR_C"/>
</dbReference>
<dbReference type="Pfam" id="PF04773">
    <property type="entry name" value="FecR"/>
    <property type="match status" value="1"/>
</dbReference>
<protein>
    <submittedName>
        <fullName evidence="4">DUF4974 domain-containing protein</fullName>
    </submittedName>
</protein>
<feature type="domain" description="Protein FecR C-terminal" evidence="3">
    <location>
        <begin position="323"/>
        <end position="391"/>
    </location>
</feature>
<sequence>MNNRHIIHIAALIRKSISGEITLEEKRQLEDWLNESARHRELFDKYNNPDFLSSIDFGKDMVESQEAYSNFMQRLKPAKPVRRIVWNRYVAAAALIAFVCASAIFVYMYDGEKPHSPSELAVVDVRQTDTVPADSTDILLITASGEKIPVQSSQKMLSVSSGTIRIDEQPIEEYAQMKTAPAEVVYNTLKILRGKRFKMQLSDGTLVWLNADSEITFPSNFDEKERKVLAKGELFFDVTENKSQPFIVETPTGNIRVLGTAFNIHCYEDEVPMTTLVRGKIAYSLGKESVILAPGQQCRVEDNKLSVREVDTYEYVSWIDEVLVFKDKELDEILSTLSRLYDVDIYYENPELKRLPFTGSFKQYEHLDKIIRMIEDCGLIRIKQDGKTLTISK</sequence>
<dbReference type="InterPro" id="IPR012373">
    <property type="entry name" value="Ferrdict_sens_TM"/>
</dbReference>
<organism evidence="4 5">
    <name type="scientific">Bacteroides faecium</name>
    <dbReference type="NCBI Taxonomy" id="2715212"/>
    <lineage>
        <taxon>Bacteria</taxon>
        <taxon>Pseudomonadati</taxon>
        <taxon>Bacteroidota</taxon>
        <taxon>Bacteroidia</taxon>
        <taxon>Bacteroidales</taxon>
        <taxon>Bacteroidaceae</taxon>
        <taxon>Bacteroides</taxon>
    </lineage>
</organism>
<keyword evidence="1" id="KW-1133">Transmembrane helix</keyword>
<evidence type="ECO:0000259" key="3">
    <source>
        <dbReference type="Pfam" id="PF16344"/>
    </source>
</evidence>
<evidence type="ECO:0000313" key="4">
    <source>
        <dbReference type="EMBL" id="QIU92850.1"/>
    </source>
</evidence>
<proteinExistence type="predicted"/>
<evidence type="ECO:0000259" key="2">
    <source>
        <dbReference type="Pfam" id="PF04773"/>
    </source>
</evidence>
<evidence type="ECO:0000256" key="1">
    <source>
        <dbReference type="SAM" id="Phobius"/>
    </source>
</evidence>
<evidence type="ECO:0000313" key="5">
    <source>
        <dbReference type="Proteomes" id="UP000501780"/>
    </source>
</evidence>
<dbReference type="RefSeq" id="WP_167959604.1">
    <property type="nucleotide sequence ID" value="NZ_CP050831.1"/>
</dbReference>
<dbReference type="Gene3D" id="3.55.50.30">
    <property type="match status" value="1"/>
</dbReference>
<name>A0A6H0KHK0_9BACE</name>
<keyword evidence="1" id="KW-0472">Membrane</keyword>
<dbReference type="Pfam" id="PF16344">
    <property type="entry name" value="FecR_C"/>
    <property type="match status" value="1"/>
</dbReference>
<feature type="transmembrane region" description="Helical" evidence="1">
    <location>
        <begin position="89"/>
        <end position="109"/>
    </location>
</feature>
<dbReference type="Gene3D" id="2.60.120.1440">
    <property type="match status" value="1"/>
</dbReference>
<gene>
    <name evidence="4" type="ORF">BacF7301_01185</name>
</gene>
<keyword evidence="5" id="KW-1185">Reference proteome</keyword>
<dbReference type="AlphaFoldDB" id="A0A6H0KHK0"/>
<reference evidence="4 5" key="1">
    <citation type="submission" date="2020-03" db="EMBL/GenBank/DDBJ databases">
        <title>Genomic analysis of Bacteroides faecium CBA7301.</title>
        <authorList>
            <person name="Kim J."/>
            <person name="Roh S.W."/>
        </authorList>
    </citation>
    <scope>NUCLEOTIDE SEQUENCE [LARGE SCALE GENOMIC DNA]</scope>
    <source>
        <strain evidence="4 5">CBA7301</strain>
    </source>
</reference>
<feature type="domain" description="FecR protein" evidence="2">
    <location>
        <begin position="193"/>
        <end position="281"/>
    </location>
</feature>
<dbReference type="InterPro" id="IPR006860">
    <property type="entry name" value="FecR"/>
</dbReference>
<dbReference type="GO" id="GO:0016989">
    <property type="term" value="F:sigma factor antagonist activity"/>
    <property type="evidence" value="ECO:0007669"/>
    <property type="project" value="TreeGrafter"/>
</dbReference>
<accession>A0A6H0KHK0</accession>
<dbReference type="Proteomes" id="UP000501780">
    <property type="component" value="Chromosome"/>
</dbReference>
<dbReference type="PANTHER" id="PTHR30273">
    <property type="entry name" value="PERIPLASMIC SIGNAL SENSOR AND SIGMA FACTOR ACTIVATOR FECR-RELATED"/>
    <property type="match status" value="1"/>
</dbReference>
<dbReference type="EMBL" id="CP050831">
    <property type="protein sequence ID" value="QIU92850.1"/>
    <property type="molecule type" value="Genomic_DNA"/>
</dbReference>
<dbReference type="KEGG" id="bfc:BacF7301_01185"/>
<keyword evidence="1" id="KW-0812">Transmembrane</keyword>
<dbReference type="PANTHER" id="PTHR30273:SF2">
    <property type="entry name" value="PROTEIN FECR"/>
    <property type="match status" value="1"/>
</dbReference>